<name>A0A3B0PB25_MYCSY</name>
<sequence length="144" mass="17673">MEDKKQKFYFDKNTNKFKNLFDANDTSEENYLFFYDNGNSEVSDTVFKQILYVLDYLEFINYSFDPSYIELSYNFRDFFEKNNNTENLEKLIYQYASYSFFKISNEIIKNLKKYKDCYQNSNENCEDIKKKLREQKEKLITSIW</sequence>
<dbReference type="EMBL" id="LS991953">
    <property type="protein sequence ID" value="SYV93207.1"/>
    <property type="molecule type" value="Genomic_DNA"/>
</dbReference>
<proteinExistence type="predicted"/>
<reference evidence="3" key="1">
    <citation type="submission" date="2018-06" db="EMBL/GenBank/DDBJ databases">
        <authorList>
            <consortium name="Pathogen Informatics"/>
        </authorList>
    </citation>
    <scope>NUCLEOTIDE SEQUENCE [LARGE SCALE GENOMIC DNA]</scope>
    <source>
        <strain evidence="3">NCTC10124</strain>
    </source>
</reference>
<accession>A0A3B0PB25</accession>
<dbReference type="Proteomes" id="UP000259328">
    <property type="component" value="Chromosome"/>
</dbReference>
<keyword evidence="1" id="KW-0175">Coiled coil</keyword>
<dbReference type="AlphaFoldDB" id="A0A3B0PB25"/>
<evidence type="ECO:0000313" key="3">
    <source>
        <dbReference type="Proteomes" id="UP000259328"/>
    </source>
</evidence>
<gene>
    <name evidence="2" type="ORF">NCTC10124_00938</name>
</gene>
<evidence type="ECO:0000256" key="1">
    <source>
        <dbReference type="SAM" id="Coils"/>
    </source>
</evidence>
<organism evidence="2 3">
    <name type="scientific">Mycoplasmopsis synoviae</name>
    <name type="common">Mycoplasma synoviae</name>
    <dbReference type="NCBI Taxonomy" id="2109"/>
    <lineage>
        <taxon>Bacteria</taxon>
        <taxon>Bacillati</taxon>
        <taxon>Mycoplasmatota</taxon>
        <taxon>Mycoplasmoidales</taxon>
        <taxon>Metamycoplasmataceae</taxon>
        <taxon>Mycoplasmopsis</taxon>
    </lineage>
</organism>
<evidence type="ECO:0000313" key="2">
    <source>
        <dbReference type="EMBL" id="SYV93207.1"/>
    </source>
</evidence>
<protein>
    <submittedName>
        <fullName evidence="2">Uncharacterized protein</fullName>
    </submittedName>
</protein>
<feature type="non-terminal residue" evidence="2">
    <location>
        <position position="144"/>
    </location>
</feature>
<feature type="coiled-coil region" evidence="1">
    <location>
        <begin position="111"/>
        <end position="142"/>
    </location>
</feature>